<gene>
    <name evidence="2" type="ORF">SAMN05192548_101727</name>
</gene>
<dbReference type="AlphaFoldDB" id="A0A1M6QZH5"/>
<evidence type="ECO:0000313" key="3">
    <source>
        <dbReference type="Proteomes" id="UP000184395"/>
    </source>
</evidence>
<dbReference type="Pfam" id="PF16778">
    <property type="entry name" value="Phage_tail_APC"/>
    <property type="match status" value="1"/>
</dbReference>
<evidence type="ECO:0000259" key="1">
    <source>
        <dbReference type="Pfam" id="PF16778"/>
    </source>
</evidence>
<dbReference type="STRING" id="169427.SAMN05192548_101727"/>
<dbReference type="Proteomes" id="UP000184395">
    <property type="component" value="Unassembled WGS sequence"/>
</dbReference>
<accession>A0A1M6QZH5</accession>
<evidence type="ECO:0000313" key="2">
    <source>
        <dbReference type="EMBL" id="SHK25536.1"/>
    </source>
</evidence>
<dbReference type="EMBL" id="FRAB01000017">
    <property type="protein sequence ID" value="SHK25536.1"/>
    <property type="molecule type" value="Genomic_DNA"/>
</dbReference>
<reference evidence="2 3" key="1">
    <citation type="submission" date="2016-11" db="EMBL/GenBank/DDBJ databases">
        <authorList>
            <person name="Jaros S."/>
            <person name="Januszkiewicz K."/>
            <person name="Wedrychowicz H."/>
        </authorList>
    </citation>
    <scope>NUCLEOTIDE SEQUENCE [LARGE SCALE GENOMIC DNA]</scope>
    <source>
        <strain evidence="2 3">LMG 20594</strain>
    </source>
</reference>
<sequence>MGQKFAAYDAQGAITGFYDSVDSPVPDAVTAVGITAGLWQELINGQGQGRRIALDTDGMPALFDPLPPTRAQQADMMRARRDGALAATDWLVSRHQDEKLIGDGTTLTAGQFTALLRYRQALRDLAGATGWPNVELPDAPGAPDFVT</sequence>
<feature type="domain" description="Phage tail assembly chaperone-like" evidence="1">
    <location>
        <begin position="76"/>
        <end position="140"/>
    </location>
</feature>
<dbReference type="InterPro" id="IPR031893">
    <property type="entry name" value="Phage_tail_APC"/>
</dbReference>
<dbReference type="OrthoDB" id="9100846at2"/>
<proteinExistence type="predicted"/>
<name>A0A1M6QZH5_9BURK</name>
<dbReference type="RefSeq" id="WP_073429785.1">
    <property type="nucleotide sequence ID" value="NZ_CADFGY010000020.1"/>
</dbReference>
<dbReference type="Gene3D" id="6.10.140.1310">
    <property type="match status" value="1"/>
</dbReference>
<protein>
    <submittedName>
        <fullName evidence="2">Phage tail assembly chaperone protein</fullName>
    </submittedName>
</protein>
<organism evidence="2 3">
    <name type="scientific">Paraburkholderia terricola</name>
    <dbReference type="NCBI Taxonomy" id="169427"/>
    <lineage>
        <taxon>Bacteria</taxon>
        <taxon>Pseudomonadati</taxon>
        <taxon>Pseudomonadota</taxon>
        <taxon>Betaproteobacteria</taxon>
        <taxon>Burkholderiales</taxon>
        <taxon>Burkholderiaceae</taxon>
        <taxon>Paraburkholderia</taxon>
    </lineage>
</organism>